<dbReference type="GO" id="GO:0005634">
    <property type="term" value="C:nucleus"/>
    <property type="evidence" value="ECO:0007669"/>
    <property type="project" value="TreeGrafter"/>
</dbReference>
<dbReference type="GO" id="GO:1904263">
    <property type="term" value="P:positive regulation of TORC1 signaling"/>
    <property type="evidence" value="ECO:0007669"/>
    <property type="project" value="TreeGrafter"/>
</dbReference>
<keyword evidence="3 5" id="KW-0342">GTP-binding</keyword>
<dbReference type="GO" id="GO:0003924">
    <property type="term" value="F:GTPase activity"/>
    <property type="evidence" value="ECO:0007669"/>
    <property type="project" value="TreeGrafter"/>
</dbReference>
<comment type="similarity">
    <text evidence="1 5">Belongs to the GTR/RAG GTP-binding protein family.</text>
</comment>
<evidence type="ECO:0000256" key="3">
    <source>
        <dbReference type="ARBA" id="ARBA00023134"/>
    </source>
</evidence>
<dbReference type="GO" id="GO:0010507">
    <property type="term" value="P:negative regulation of autophagy"/>
    <property type="evidence" value="ECO:0007669"/>
    <property type="project" value="TreeGrafter"/>
</dbReference>
<evidence type="ECO:0000313" key="6">
    <source>
        <dbReference type="EMBL" id="CAH1732887.1"/>
    </source>
</evidence>
<dbReference type="Pfam" id="PF04670">
    <property type="entry name" value="Gtr1_RagA"/>
    <property type="match status" value="1"/>
</dbReference>
<evidence type="ECO:0000256" key="1">
    <source>
        <dbReference type="ARBA" id="ARBA00007756"/>
    </source>
</evidence>
<dbReference type="InterPro" id="IPR027417">
    <property type="entry name" value="P-loop_NTPase"/>
</dbReference>
<dbReference type="PANTHER" id="PTHR11259">
    <property type="entry name" value="RAS-RELATED GTP BINDING RAG/GTR YEAST"/>
    <property type="match status" value="1"/>
</dbReference>
<dbReference type="EMBL" id="OU899036">
    <property type="protein sequence ID" value="CAH1732887.1"/>
    <property type="molecule type" value="Genomic_DNA"/>
</dbReference>
<protein>
    <recommendedName>
        <fullName evidence="8">GTP-binding protein</fullName>
    </recommendedName>
</protein>
<dbReference type="GO" id="GO:1990131">
    <property type="term" value="C:Gtr1-Gtr2 GTPase complex"/>
    <property type="evidence" value="ECO:0007669"/>
    <property type="project" value="TreeGrafter"/>
</dbReference>
<organism evidence="6 7">
    <name type="scientific">Aphis gossypii</name>
    <name type="common">Cotton aphid</name>
    <dbReference type="NCBI Taxonomy" id="80765"/>
    <lineage>
        <taxon>Eukaryota</taxon>
        <taxon>Metazoa</taxon>
        <taxon>Ecdysozoa</taxon>
        <taxon>Arthropoda</taxon>
        <taxon>Hexapoda</taxon>
        <taxon>Insecta</taxon>
        <taxon>Pterygota</taxon>
        <taxon>Neoptera</taxon>
        <taxon>Paraneoptera</taxon>
        <taxon>Hemiptera</taxon>
        <taxon>Sternorrhyncha</taxon>
        <taxon>Aphidomorpha</taxon>
        <taxon>Aphidoidea</taxon>
        <taxon>Aphididae</taxon>
        <taxon>Aphidini</taxon>
        <taxon>Aphis</taxon>
        <taxon>Aphis</taxon>
    </lineage>
</organism>
<dbReference type="Gene3D" id="3.40.50.300">
    <property type="entry name" value="P-loop containing nucleotide triphosphate hydrolases"/>
    <property type="match status" value="1"/>
</dbReference>
<proteinExistence type="inferred from homology"/>
<evidence type="ECO:0000256" key="2">
    <source>
        <dbReference type="ARBA" id="ARBA00022741"/>
    </source>
</evidence>
<dbReference type="SUPFAM" id="SSF52540">
    <property type="entry name" value="P-loop containing nucleoside triphosphate hydrolases"/>
    <property type="match status" value="1"/>
</dbReference>
<dbReference type="Proteomes" id="UP001154329">
    <property type="component" value="Chromosome 3"/>
</dbReference>
<name>A0A9P0JA89_APHGO</name>
<dbReference type="GO" id="GO:0005764">
    <property type="term" value="C:lysosome"/>
    <property type="evidence" value="ECO:0007669"/>
    <property type="project" value="TreeGrafter"/>
</dbReference>
<keyword evidence="7" id="KW-1185">Reference proteome</keyword>
<dbReference type="GO" id="GO:0009267">
    <property type="term" value="P:cellular response to starvation"/>
    <property type="evidence" value="ECO:0007669"/>
    <property type="project" value="TreeGrafter"/>
</dbReference>
<keyword evidence="2 5" id="KW-0547">Nucleotide-binding</keyword>
<evidence type="ECO:0000256" key="5">
    <source>
        <dbReference type="RuleBase" id="RU367014"/>
    </source>
</evidence>
<evidence type="ECO:0008006" key="8">
    <source>
        <dbReference type="Google" id="ProtNLM"/>
    </source>
</evidence>
<accession>A0A9P0JA89</accession>
<dbReference type="PANTHER" id="PTHR11259:SF1">
    <property type="entry name" value="RAS-RELATED GTP-BINDING PROTEIN"/>
    <property type="match status" value="1"/>
</dbReference>
<comment type="catalytic activity">
    <reaction evidence="4">
        <text>GTP + H2O = GDP + phosphate + H(+)</text>
        <dbReference type="Rhea" id="RHEA:19669"/>
        <dbReference type="ChEBI" id="CHEBI:15377"/>
        <dbReference type="ChEBI" id="CHEBI:15378"/>
        <dbReference type="ChEBI" id="CHEBI:37565"/>
        <dbReference type="ChEBI" id="CHEBI:43474"/>
        <dbReference type="ChEBI" id="CHEBI:58189"/>
    </reaction>
    <physiologicalReaction direction="left-to-right" evidence="4">
        <dbReference type="Rhea" id="RHEA:19670"/>
    </physiologicalReaction>
</comment>
<reference evidence="6" key="2">
    <citation type="submission" date="2022-10" db="EMBL/GenBank/DDBJ databases">
        <authorList>
            <consortium name="ENA_rothamsted_submissions"/>
            <consortium name="culmorum"/>
            <person name="King R."/>
        </authorList>
    </citation>
    <scope>NUCLEOTIDE SEQUENCE</scope>
</reference>
<sequence length="341" mass="39388">METLNGAAVEYTSDGEISEQMSGTVTHSLRKLGKRKVNILIMGRGSSGKTSMRSIIFDNYEPIDTRRLCATNEIETTHFPFLGLMLFNIKDCGGQDTFFNDYLSHKRRHLFHNIDVFVYLFEAKNGDEEFTKDLKQFQSLLSAICKGSPLVNVFCLIHKMDLVKPDQREKLFKDRENELINISKPAKISCYMTSIWDESLYGVWSSIVNRLMSNVHKLENTLKLFAEEMECDEVILFERATLLVVAKYVRVPPSDEKRPQRVSKTIKNFKAKLDRNKISHDLFEIKLSRLTIFIHKFIFDTFLMVVTRDTLTELISFNIKSLKAHFSKLLQDSCQQPKTSG</sequence>
<gene>
    <name evidence="6" type="ORF">APHIGO_LOCUS9307</name>
</gene>
<evidence type="ECO:0000313" key="7">
    <source>
        <dbReference type="Proteomes" id="UP001154329"/>
    </source>
</evidence>
<dbReference type="AlphaFoldDB" id="A0A9P0JA89"/>
<evidence type="ECO:0000256" key="4">
    <source>
        <dbReference type="ARBA" id="ARBA00049117"/>
    </source>
</evidence>
<reference evidence="6" key="1">
    <citation type="submission" date="2022-02" db="EMBL/GenBank/DDBJ databases">
        <authorList>
            <person name="King R."/>
        </authorList>
    </citation>
    <scope>NUCLEOTIDE SEQUENCE</scope>
</reference>
<dbReference type="Gene3D" id="3.30.450.190">
    <property type="match status" value="1"/>
</dbReference>
<dbReference type="GO" id="GO:0005525">
    <property type="term" value="F:GTP binding"/>
    <property type="evidence" value="ECO:0007669"/>
    <property type="project" value="UniProtKB-UniRule"/>
</dbReference>
<dbReference type="InterPro" id="IPR006762">
    <property type="entry name" value="Gtr1_RagA"/>
</dbReference>